<dbReference type="Proteomes" id="UP000824190">
    <property type="component" value="Unassembled WGS sequence"/>
</dbReference>
<evidence type="ECO:0000256" key="1">
    <source>
        <dbReference type="SAM" id="MobiDB-lite"/>
    </source>
</evidence>
<evidence type="ECO:0000256" key="2">
    <source>
        <dbReference type="SAM" id="SignalP"/>
    </source>
</evidence>
<feature type="compositionally biased region" description="Low complexity" evidence="1">
    <location>
        <begin position="94"/>
        <end position="120"/>
    </location>
</feature>
<sequence length="237" mass="24737">MTRRGNARGVRRAMLTAVVVSALGLAACGSDSEGDEETTSASATSSSESAGSSAPSETSAGSEESQDPSASESAPESEPEAEPESEAPEEDPAQDNPDNPDNPDNAGNAANQAQRQGAPASGDDASQIRGVSEGLAGDRSYAEYMQYVYDTTCTADIDRLGGRDSYRQQIEEARKENKQWSEVAGEGNIPTVHGVNDIQVQGDRATANVDRTIGGNRGSEVVTYVREDGGWKTCANA</sequence>
<evidence type="ECO:0000313" key="3">
    <source>
        <dbReference type="EMBL" id="HIW92292.1"/>
    </source>
</evidence>
<protein>
    <recommendedName>
        <fullName evidence="5">DUF4878 domain-containing protein</fullName>
    </recommendedName>
</protein>
<dbReference type="EMBL" id="DXGC01000097">
    <property type="protein sequence ID" value="HIW92292.1"/>
    <property type="molecule type" value="Genomic_DNA"/>
</dbReference>
<dbReference type="PROSITE" id="PS51257">
    <property type="entry name" value="PROKAR_LIPOPROTEIN"/>
    <property type="match status" value="1"/>
</dbReference>
<proteinExistence type="predicted"/>
<reference evidence="3" key="1">
    <citation type="journal article" date="2021" name="PeerJ">
        <title>Extensive microbial diversity within the chicken gut microbiome revealed by metagenomics and culture.</title>
        <authorList>
            <person name="Gilroy R."/>
            <person name="Ravi A."/>
            <person name="Getino M."/>
            <person name="Pursley I."/>
            <person name="Horton D.L."/>
            <person name="Alikhan N.F."/>
            <person name="Baker D."/>
            <person name="Gharbi K."/>
            <person name="Hall N."/>
            <person name="Watson M."/>
            <person name="Adriaenssens E.M."/>
            <person name="Foster-Nyarko E."/>
            <person name="Jarju S."/>
            <person name="Secka A."/>
            <person name="Antonio M."/>
            <person name="Oren A."/>
            <person name="Chaudhuri R.R."/>
            <person name="La Ragione R."/>
            <person name="Hildebrand F."/>
            <person name="Pallen M.J."/>
        </authorList>
    </citation>
    <scope>NUCLEOTIDE SEQUENCE</scope>
    <source>
        <strain evidence="3">CHK32-1732</strain>
    </source>
</reference>
<feature type="chain" id="PRO_5038602372" description="DUF4878 domain-containing protein" evidence="2">
    <location>
        <begin position="27"/>
        <end position="237"/>
    </location>
</feature>
<feature type="region of interest" description="Disordered" evidence="1">
    <location>
        <begin position="28"/>
        <end position="128"/>
    </location>
</feature>
<name>A0A9D1ULM2_9CORY</name>
<feature type="compositionally biased region" description="Low complexity" evidence="1">
    <location>
        <begin position="39"/>
        <end position="74"/>
    </location>
</feature>
<organism evidence="3 4">
    <name type="scientific">Candidatus Corynebacterium avicola</name>
    <dbReference type="NCBI Taxonomy" id="2838527"/>
    <lineage>
        <taxon>Bacteria</taxon>
        <taxon>Bacillati</taxon>
        <taxon>Actinomycetota</taxon>
        <taxon>Actinomycetes</taxon>
        <taxon>Mycobacteriales</taxon>
        <taxon>Corynebacteriaceae</taxon>
        <taxon>Corynebacterium</taxon>
    </lineage>
</organism>
<feature type="signal peptide" evidence="2">
    <location>
        <begin position="1"/>
        <end position="26"/>
    </location>
</feature>
<reference evidence="3" key="2">
    <citation type="submission" date="2021-04" db="EMBL/GenBank/DDBJ databases">
        <authorList>
            <person name="Gilroy R."/>
        </authorList>
    </citation>
    <scope>NUCLEOTIDE SEQUENCE</scope>
    <source>
        <strain evidence="3">CHK32-1732</strain>
    </source>
</reference>
<keyword evidence="2" id="KW-0732">Signal</keyword>
<dbReference type="AlphaFoldDB" id="A0A9D1ULM2"/>
<evidence type="ECO:0000313" key="4">
    <source>
        <dbReference type="Proteomes" id="UP000824190"/>
    </source>
</evidence>
<gene>
    <name evidence="3" type="ORF">H9870_11605</name>
</gene>
<evidence type="ECO:0008006" key="5">
    <source>
        <dbReference type="Google" id="ProtNLM"/>
    </source>
</evidence>
<accession>A0A9D1ULM2</accession>
<feature type="compositionally biased region" description="Acidic residues" evidence="1">
    <location>
        <begin position="75"/>
        <end position="93"/>
    </location>
</feature>
<comment type="caution">
    <text evidence="3">The sequence shown here is derived from an EMBL/GenBank/DDBJ whole genome shotgun (WGS) entry which is preliminary data.</text>
</comment>